<sequence length="541" mass="63308">MVKKKPGRKKAQCPNDYTTEISKFIDPTIEYSKEKICLISKPKKYEPSEAENFSLPSRHHYQSIIDFTAKKSSEHIEDPLTTQEIEEGTKLAREIVDKFALSGPEYELSKEELSQLMKSKVTLGHALKTINESSFREEFIKFLGKYQTTNINDRQTKRGSNSSIISKNCRIKIIKQYLKDKKSRDICKNLYGRISVRLIDEFIEFYNLNGEKAITMDFKPKKSHRLTEEQCKFLCDLTEDPNNIGLSLKERKHILCNHFGIKAKTDDIREVLKENGYSMKRLRSVVPEADNIPHKNARCRVAQQLIYFLHSGKELISVDETQVTRGDNQVYGWSKIGIRATQVAQKKGRPLHIIAAISKDKVIGYMIRYVRIEKHSYKHFLYCLFEKLREMDPANYKERFFVLMDNAGAHKHKVVKDFLESQDITVMCNAPMTPQLQPIEFVFSIFKHNLRKVQLFDEEELFWAVYQSFRKITPRQLHNTYLHTMRAYESGLKYADFQHNCNPYVTDGKIRRSGKLLSHMINFEKLMDKDWKKVQEGVLTE</sequence>
<dbReference type="InterPro" id="IPR038717">
    <property type="entry name" value="Tc1-like_DDE_dom"/>
</dbReference>
<organism evidence="2 3">
    <name type="scientific">Blepharisma stoltei</name>
    <dbReference type="NCBI Taxonomy" id="1481888"/>
    <lineage>
        <taxon>Eukaryota</taxon>
        <taxon>Sar</taxon>
        <taxon>Alveolata</taxon>
        <taxon>Ciliophora</taxon>
        <taxon>Postciliodesmatophora</taxon>
        <taxon>Heterotrichea</taxon>
        <taxon>Heterotrichida</taxon>
        <taxon>Blepharismidae</taxon>
        <taxon>Blepharisma</taxon>
    </lineage>
</organism>
<dbReference type="GO" id="GO:0003676">
    <property type="term" value="F:nucleic acid binding"/>
    <property type="evidence" value="ECO:0007669"/>
    <property type="project" value="InterPro"/>
</dbReference>
<dbReference type="Proteomes" id="UP001162131">
    <property type="component" value="Unassembled WGS sequence"/>
</dbReference>
<accession>A0AAU9K2I8</accession>
<evidence type="ECO:0000313" key="3">
    <source>
        <dbReference type="Proteomes" id="UP001162131"/>
    </source>
</evidence>
<comment type="caution">
    <text evidence="2">The sequence shown here is derived from an EMBL/GenBank/DDBJ whole genome shotgun (WGS) entry which is preliminary data.</text>
</comment>
<keyword evidence="3" id="KW-1185">Reference proteome</keyword>
<reference evidence="2" key="1">
    <citation type="submission" date="2021-09" db="EMBL/GenBank/DDBJ databases">
        <authorList>
            <consortium name="AG Swart"/>
            <person name="Singh M."/>
            <person name="Singh A."/>
            <person name="Seah K."/>
            <person name="Emmerich C."/>
        </authorList>
    </citation>
    <scope>NUCLEOTIDE SEQUENCE</scope>
    <source>
        <strain evidence="2">ATCC30299</strain>
    </source>
</reference>
<gene>
    <name evidence="2" type="ORF">BSTOLATCC_MIC55672</name>
</gene>
<feature type="domain" description="Tc1-like transposase DDE" evidence="1">
    <location>
        <begin position="315"/>
        <end position="458"/>
    </location>
</feature>
<dbReference type="InterPro" id="IPR047655">
    <property type="entry name" value="Transpos_IS630-like"/>
</dbReference>
<dbReference type="AlphaFoldDB" id="A0AAU9K2I8"/>
<dbReference type="Gene3D" id="3.30.420.10">
    <property type="entry name" value="Ribonuclease H-like superfamily/Ribonuclease H"/>
    <property type="match status" value="1"/>
</dbReference>
<dbReference type="PANTHER" id="PTHR46564:SF1">
    <property type="entry name" value="TRANSPOSASE"/>
    <property type="match status" value="1"/>
</dbReference>
<dbReference type="InterPro" id="IPR036397">
    <property type="entry name" value="RNaseH_sf"/>
</dbReference>
<dbReference type="NCBIfam" id="NF033545">
    <property type="entry name" value="transpos_IS630"/>
    <property type="match status" value="1"/>
</dbReference>
<proteinExistence type="predicted"/>
<dbReference type="PANTHER" id="PTHR46564">
    <property type="entry name" value="TRANSPOSASE"/>
    <property type="match status" value="1"/>
</dbReference>
<evidence type="ECO:0000259" key="1">
    <source>
        <dbReference type="Pfam" id="PF13358"/>
    </source>
</evidence>
<evidence type="ECO:0000313" key="2">
    <source>
        <dbReference type="EMBL" id="CAG9332220.1"/>
    </source>
</evidence>
<dbReference type="Pfam" id="PF13358">
    <property type="entry name" value="DDE_3"/>
    <property type="match status" value="1"/>
</dbReference>
<protein>
    <recommendedName>
        <fullName evidence="1">Tc1-like transposase DDE domain-containing protein</fullName>
    </recommendedName>
</protein>
<name>A0AAU9K2I8_9CILI</name>
<dbReference type="EMBL" id="CAJZBQ010000054">
    <property type="protein sequence ID" value="CAG9332220.1"/>
    <property type="molecule type" value="Genomic_DNA"/>
</dbReference>